<comment type="caution">
    <text evidence="3">The sequence shown here is derived from an EMBL/GenBank/DDBJ whole genome shotgun (WGS) entry which is preliminary data.</text>
</comment>
<evidence type="ECO:0000313" key="3">
    <source>
        <dbReference type="EMBL" id="KAK8875362.1"/>
    </source>
</evidence>
<proteinExistence type="predicted"/>
<evidence type="ECO:0000256" key="1">
    <source>
        <dbReference type="SAM" id="MobiDB-lite"/>
    </source>
</evidence>
<reference evidence="3 4" key="1">
    <citation type="submission" date="2024-04" db="EMBL/GenBank/DDBJ databases">
        <title>Tritrichomonas musculus Genome.</title>
        <authorList>
            <person name="Alves-Ferreira E."/>
            <person name="Grigg M."/>
            <person name="Lorenzi H."/>
            <person name="Galac M."/>
        </authorList>
    </citation>
    <scope>NUCLEOTIDE SEQUENCE [LARGE SCALE GENOMIC DNA]</scope>
    <source>
        <strain evidence="3 4">EAF2021</strain>
    </source>
</reference>
<dbReference type="CDD" id="cd23814">
    <property type="entry name" value="UEV_AKTIP"/>
    <property type="match status" value="1"/>
</dbReference>
<organism evidence="3 4">
    <name type="scientific">Tritrichomonas musculus</name>
    <dbReference type="NCBI Taxonomy" id="1915356"/>
    <lineage>
        <taxon>Eukaryota</taxon>
        <taxon>Metamonada</taxon>
        <taxon>Parabasalia</taxon>
        <taxon>Tritrichomonadida</taxon>
        <taxon>Tritrichomonadidae</taxon>
        <taxon>Tritrichomonas</taxon>
    </lineage>
</organism>
<dbReference type="Pfam" id="PF00179">
    <property type="entry name" value="UQ_con"/>
    <property type="match status" value="1"/>
</dbReference>
<dbReference type="Proteomes" id="UP001470230">
    <property type="component" value="Unassembled WGS sequence"/>
</dbReference>
<gene>
    <name evidence="3" type="ORF">M9Y10_005527</name>
</gene>
<name>A0ABR2JE11_9EUKA</name>
<dbReference type="Gene3D" id="3.10.110.10">
    <property type="entry name" value="Ubiquitin Conjugating Enzyme"/>
    <property type="match status" value="1"/>
</dbReference>
<dbReference type="PROSITE" id="PS50127">
    <property type="entry name" value="UBC_2"/>
    <property type="match status" value="1"/>
</dbReference>
<dbReference type="EMBL" id="JAPFFF010000012">
    <property type="protein sequence ID" value="KAK8875362.1"/>
    <property type="molecule type" value="Genomic_DNA"/>
</dbReference>
<evidence type="ECO:0000313" key="4">
    <source>
        <dbReference type="Proteomes" id="UP001470230"/>
    </source>
</evidence>
<dbReference type="InterPro" id="IPR000608">
    <property type="entry name" value="UBC"/>
</dbReference>
<feature type="domain" description="UBC core" evidence="2">
    <location>
        <begin position="4"/>
        <end position="151"/>
    </location>
</feature>
<protein>
    <recommendedName>
        <fullName evidence="2">UBC core domain-containing protein</fullName>
    </recommendedName>
</protein>
<evidence type="ECO:0000259" key="2">
    <source>
        <dbReference type="PROSITE" id="PS50127"/>
    </source>
</evidence>
<accession>A0ABR2JE11</accession>
<dbReference type="SMART" id="SM00212">
    <property type="entry name" value="UBCc"/>
    <property type="match status" value="1"/>
</dbReference>
<dbReference type="SUPFAM" id="SSF54495">
    <property type="entry name" value="UBC-like"/>
    <property type="match status" value="1"/>
</dbReference>
<keyword evidence="4" id="KW-1185">Reference proteome</keyword>
<feature type="region of interest" description="Disordered" evidence="1">
    <location>
        <begin position="145"/>
        <end position="165"/>
    </location>
</feature>
<sequence>MSLPLEKFLQLELSSCHRNCNKGIIIQPSLRNFSQWQVYIFPSEGVFKSCILTFFIYFNNFPSNVPEVIFQSGVFHPYVDHSTFRFDTSPFFTEWNVQTRVYLLLNSIYDSFIDIPKPQGNSANPEAVRYLQKSLNAYEKRALEELPKHEEPNNQNEINTPKRWNAQKEKLMNSLFTQKKVQ</sequence>
<dbReference type="InterPro" id="IPR016135">
    <property type="entry name" value="UBQ-conjugating_enzyme/RWD"/>
</dbReference>